<name>A0A0B5FUE0_9BACT</name>
<dbReference type="RefSeq" id="WP_040201782.1">
    <property type="nucleotide sequence ID" value="NZ_CP010311.1"/>
</dbReference>
<evidence type="ECO:0000313" key="1">
    <source>
        <dbReference type="EMBL" id="AJF07795.1"/>
    </source>
</evidence>
<proteinExistence type="predicted"/>
<reference evidence="1 2" key="1">
    <citation type="journal article" date="2015" name="Genome Announc.">
        <title>Genomes of Geoalkalibacter ferrihydriticus Z-0531T and Geoalkalibacter subterraneus Red1T, Two Haloalkaliphilic Metal-Reducing Deltaproteobacteria.</title>
        <authorList>
            <person name="Badalamenti J.P."/>
            <person name="Krajmalnik-Brown R."/>
            <person name="Torres C.I."/>
            <person name="Bond D.R."/>
        </authorList>
    </citation>
    <scope>NUCLEOTIDE SEQUENCE [LARGE SCALE GENOMIC DNA]</scope>
    <source>
        <strain evidence="1 2">Red1</strain>
    </source>
</reference>
<accession>A0A0B5FUE0</accession>
<dbReference type="HOGENOM" id="CLU_2953971_0_0_7"/>
<organism evidence="1 2">
    <name type="scientific">Geoalkalibacter subterraneus</name>
    <dbReference type="NCBI Taxonomy" id="483547"/>
    <lineage>
        <taxon>Bacteria</taxon>
        <taxon>Pseudomonadati</taxon>
        <taxon>Thermodesulfobacteriota</taxon>
        <taxon>Desulfuromonadia</taxon>
        <taxon>Desulfuromonadales</taxon>
        <taxon>Geoalkalibacteraceae</taxon>
        <taxon>Geoalkalibacter</taxon>
    </lineage>
</organism>
<evidence type="ECO:0000313" key="2">
    <source>
        <dbReference type="Proteomes" id="UP000035036"/>
    </source>
</evidence>
<dbReference type="KEGG" id="gsb:GSUB_16255"/>
<dbReference type="AlphaFoldDB" id="A0A0B5FUE0"/>
<sequence length="59" mass="6690">MRLKTRLERIEQQAGNELAPEGMVELIRRLKTEKGLESETPFRITKSEALGLLVELLPG</sequence>
<dbReference type="EMBL" id="CP010311">
    <property type="protein sequence ID" value="AJF07795.1"/>
    <property type="molecule type" value="Genomic_DNA"/>
</dbReference>
<dbReference type="Proteomes" id="UP000035036">
    <property type="component" value="Chromosome"/>
</dbReference>
<gene>
    <name evidence="1" type="ORF">GSUB_16255</name>
</gene>
<keyword evidence="2" id="KW-1185">Reference proteome</keyword>
<protein>
    <submittedName>
        <fullName evidence="1">Uncharacterized protein</fullName>
    </submittedName>
</protein>